<reference evidence="1 2" key="1">
    <citation type="submission" date="2023-11" db="EMBL/GenBank/DDBJ databases">
        <title>Draft genome sequence of a psychrophilic Clostridium strain from permafrost water brine.</title>
        <authorList>
            <person name="Shcherbakova V.A."/>
            <person name="Trubitsyn V.E."/>
            <person name="Zakharyuk A.G."/>
        </authorList>
    </citation>
    <scope>NUCLEOTIDE SEQUENCE [LARGE SCALE GENOMIC DNA]</scope>
    <source>
        <strain evidence="1 2">14F</strain>
    </source>
</reference>
<dbReference type="Proteomes" id="UP001498469">
    <property type="component" value="Unassembled WGS sequence"/>
</dbReference>
<name>A0ABU7USH6_9CLOT</name>
<comment type="caution">
    <text evidence="1">The sequence shown here is derived from an EMBL/GenBank/DDBJ whole genome shotgun (WGS) entry which is preliminary data.</text>
</comment>
<dbReference type="EMBL" id="JAZHFS010000021">
    <property type="protein sequence ID" value="MEF2114332.1"/>
    <property type="molecule type" value="Genomic_DNA"/>
</dbReference>
<protein>
    <submittedName>
        <fullName evidence="1">Uncharacterized protein</fullName>
    </submittedName>
</protein>
<sequence length="69" mass="7417">MTIPVNPFTIALANLVALYLLQSVLASQKNGSIKIATAFVYLSIYKLGLEMLPLLVNRNPAICALILSA</sequence>
<evidence type="ECO:0000313" key="1">
    <source>
        <dbReference type="EMBL" id="MEF2114332.1"/>
    </source>
</evidence>
<keyword evidence="2" id="KW-1185">Reference proteome</keyword>
<proteinExistence type="predicted"/>
<organism evidence="1 2">
    <name type="scientific">Clostridium frigoriphilum</name>
    <dbReference type="NCBI Taxonomy" id="443253"/>
    <lineage>
        <taxon>Bacteria</taxon>
        <taxon>Bacillati</taxon>
        <taxon>Bacillota</taxon>
        <taxon>Clostridia</taxon>
        <taxon>Eubacteriales</taxon>
        <taxon>Clostridiaceae</taxon>
        <taxon>Clostridium</taxon>
    </lineage>
</organism>
<accession>A0ABU7USH6</accession>
<evidence type="ECO:0000313" key="2">
    <source>
        <dbReference type="Proteomes" id="UP001498469"/>
    </source>
</evidence>
<gene>
    <name evidence="1" type="ORF">SJI18_18710</name>
</gene>